<organism evidence="8 9">
    <name type="scientific">Paramecium tetraurelia</name>
    <dbReference type="NCBI Taxonomy" id="5888"/>
    <lineage>
        <taxon>Eukaryota</taxon>
        <taxon>Sar</taxon>
        <taxon>Alveolata</taxon>
        <taxon>Ciliophora</taxon>
        <taxon>Intramacronucleata</taxon>
        <taxon>Oligohymenophorea</taxon>
        <taxon>Peniculida</taxon>
        <taxon>Parameciidae</taxon>
        <taxon>Paramecium</taxon>
    </lineage>
</organism>
<dbReference type="SUPFAM" id="SSF57903">
    <property type="entry name" value="FYVE/PHD zinc finger"/>
    <property type="match status" value="2"/>
</dbReference>
<keyword evidence="9" id="KW-1185">Reference proteome</keyword>
<sequence>MLSLDQQELIIQRIKSKKPIFKTICEIEQFPKLIKSREAIQKSILSQIQRSVSNTDMDPLAYGQKELKDVMTYLEEQLKTVFLPSLSLDERKKSKFLMKQESKQLDYEESNHPKKQRVDKNKCRKCKQSTIPMILNLLQQTENQDTNPHVTMKSIRQQIVQKSQKKEEQSESKVPYIAFDYSDRIIICKRCRFKFHAECVQVLDNINDWICDYCLDRIQELKNSNQWDYINNKQLKQQICPTSEQKKINLSLIERIQKKQKIFIIEEMEITPFKPIDQISDFLRKYPLYRGQNGKIKYPVLEKLALDYPEVLEIKQKPQPYMINSNLVEEILKIQTSYQILFPQCQTPQNVNQDYIEKNFYEILMNLLTEYFNEFMQSDVVKFDKYCTQANVQANAFLEIMNYLYDHQEALMKDLIKKTWVECVIQIDQIINYDCESNINKIDFSNLEFSDQIYILSLLTDGLYDLDKMKEQIKQKDSSNNYRQSNLKILFQQNQSAFINCGTYLGQDADEQQYFYFTHVPSSIFVETMAGWGQYTLSDLSELMNALNLQGVNESNLFENLELISQVKLFDNNTTPIKSQNRLIQKQQYHLEIIEVIEQFQITEETYTKYLLSKNLIWIENNKKQNFYQLLKNEKQIQPLLQALKLFFNGLLLLKSNDGYFVKPFKIFKQNFELVNQLAIYIDNAQSQYNVYISLITLNLLLEEYQQYQSQKELKNKKNQAQRKITQKVNQKEVKNIKKKSKLKHIEDESLEQEQSLQYANSLANKREKRENAGKKQQRFINHSPNINFDQQVKNQKKISCTSCKKQIPQTTQSVQCSRCSKPFHQECLSLRKDYCKDCARNSSKKQK</sequence>
<dbReference type="Pfam" id="PF15613">
    <property type="entry name" value="WSD"/>
    <property type="match status" value="1"/>
</dbReference>
<dbReference type="InterPro" id="IPR002219">
    <property type="entry name" value="PKC_DAG/PE"/>
</dbReference>
<evidence type="ECO:0000256" key="1">
    <source>
        <dbReference type="ARBA" id="ARBA00004123"/>
    </source>
</evidence>
<reference evidence="8 9" key="1">
    <citation type="journal article" date="2006" name="Nature">
        <title>Global trends of whole-genome duplications revealed by the ciliate Paramecium tetraurelia.</title>
        <authorList>
            <consortium name="Genoscope"/>
            <person name="Aury J.-M."/>
            <person name="Jaillon O."/>
            <person name="Duret L."/>
            <person name="Noel B."/>
            <person name="Jubin C."/>
            <person name="Porcel B.M."/>
            <person name="Segurens B."/>
            <person name="Daubin V."/>
            <person name="Anthouard V."/>
            <person name="Aiach N."/>
            <person name="Arnaiz O."/>
            <person name="Billaut A."/>
            <person name="Beisson J."/>
            <person name="Blanc I."/>
            <person name="Bouhouche K."/>
            <person name="Camara F."/>
            <person name="Duharcourt S."/>
            <person name="Guigo R."/>
            <person name="Gogendeau D."/>
            <person name="Katinka M."/>
            <person name="Keller A.-M."/>
            <person name="Kissmehl R."/>
            <person name="Klotz C."/>
            <person name="Koll F."/>
            <person name="Le Moue A."/>
            <person name="Lepere C."/>
            <person name="Malinsky S."/>
            <person name="Nowacki M."/>
            <person name="Nowak J.K."/>
            <person name="Plattner H."/>
            <person name="Poulain J."/>
            <person name="Ruiz F."/>
            <person name="Serrano V."/>
            <person name="Zagulski M."/>
            <person name="Dessen P."/>
            <person name="Betermier M."/>
            <person name="Weissenbach J."/>
            <person name="Scarpelli C."/>
            <person name="Schachter V."/>
            <person name="Sperling L."/>
            <person name="Meyer E."/>
            <person name="Cohen J."/>
            <person name="Wincker P."/>
        </authorList>
    </citation>
    <scope>NUCLEOTIDE SEQUENCE [LARGE SCALE GENOMIC DNA]</scope>
    <source>
        <strain evidence="8 9">Stock d4-2</strain>
    </source>
</reference>
<dbReference type="InterPro" id="IPR013083">
    <property type="entry name" value="Znf_RING/FYVE/PHD"/>
</dbReference>
<feature type="domain" description="Phorbol-ester/DAG-type" evidence="7">
    <location>
        <begin position="782"/>
        <end position="836"/>
    </location>
</feature>
<evidence type="ECO:0000256" key="2">
    <source>
        <dbReference type="ARBA" id="ARBA00022723"/>
    </source>
</evidence>
<dbReference type="PROSITE" id="PS50081">
    <property type="entry name" value="ZF_DAG_PE_2"/>
    <property type="match status" value="1"/>
</dbReference>
<feature type="coiled-coil region" evidence="6">
    <location>
        <begin position="698"/>
        <end position="731"/>
    </location>
</feature>
<keyword evidence="4" id="KW-0862">Zinc</keyword>
<dbReference type="AlphaFoldDB" id="A0CYV9"/>
<dbReference type="InParanoid" id="A0CYV9"/>
<evidence type="ECO:0000256" key="6">
    <source>
        <dbReference type="SAM" id="Coils"/>
    </source>
</evidence>
<dbReference type="RefSeq" id="XP_001443373.1">
    <property type="nucleotide sequence ID" value="XM_001443336.1"/>
</dbReference>
<keyword evidence="5" id="KW-0539">Nucleus</keyword>
<dbReference type="OMA" id="IFIIEEM"/>
<dbReference type="InterPro" id="IPR028941">
    <property type="entry name" value="WHIM2_dom"/>
</dbReference>
<dbReference type="HOGENOM" id="CLU_365043_0_0_1"/>
<dbReference type="GO" id="GO:0005634">
    <property type="term" value="C:nucleus"/>
    <property type="evidence" value="ECO:0007669"/>
    <property type="project" value="UniProtKB-SubCell"/>
</dbReference>
<dbReference type="GO" id="GO:0008270">
    <property type="term" value="F:zinc ion binding"/>
    <property type="evidence" value="ECO:0007669"/>
    <property type="project" value="UniProtKB-KW"/>
</dbReference>
<dbReference type="Gene3D" id="3.30.40.10">
    <property type="entry name" value="Zinc/RING finger domain, C3HC4 (zinc finger)"/>
    <property type="match status" value="1"/>
</dbReference>
<gene>
    <name evidence="8" type="ORF">GSPATT00011577001</name>
</gene>
<dbReference type="InterPro" id="IPR001965">
    <property type="entry name" value="Znf_PHD"/>
</dbReference>
<evidence type="ECO:0000259" key="7">
    <source>
        <dbReference type="PROSITE" id="PS50081"/>
    </source>
</evidence>
<protein>
    <recommendedName>
        <fullName evidence="7">Phorbol-ester/DAG-type domain-containing protein</fullName>
    </recommendedName>
</protein>
<name>A0CYV9_PARTE</name>
<keyword evidence="6" id="KW-0175">Coiled coil</keyword>
<dbReference type="EMBL" id="CT868219">
    <property type="protein sequence ID" value="CAK75976.1"/>
    <property type="molecule type" value="Genomic_DNA"/>
</dbReference>
<evidence type="ECO:0000256" key="5">
    <source>
        <dbReference type="ARBA" id="ARBA00023242"/>
    </source>
</evidence>
<evidence type="ECO:0000313" key="9">
    <source>
        <dbReference type="Proteomes" id="UP000000600"/>
    </source>
</evidence>
<keyword evidence="3" id="KW-0863">Zinc-finger</keyword>
<dbReference type="InterPro" id="IPR011011">
    <property type="entry name" value="Znf_FYVE_PHD"/>
</dbReference>
<dbReference type="OrthoDB" id="299237at2759"/>
<proteinExistence type="predicted"/>
<evidence type="ECO:0000256" key="3">
    <source>
        <dbReference type="ARBA" id="ARBA00022771"/>
    </source>
</evidence>
<dbReference type="KEGG" id="ptm:GSPATT00011577001"/>
<evidence type="ECO:0000256" key="4">
    <source>
        <dbReference type="ARBA" id="ARBA00022833"/>
    </source>
</evidence>
<keyword evidence="2" id="KW-0479">Metal-binding</keyword>
<comment type="subcellular location">
    <subcellularLocation>
        <location evidence="1">Nucleus</location>
    </subcellularLocation>
</comment>
<accession>A0CYV9</accession>
<dbReference type="Proteomes" id="UP000000600">
    <property type="component" value="Unassembled WGS sequence"/>
</dbReference>
<dbReference type="SMART" id="SM00249">
    <property type="entry name" value="PHD"/>
    <property type="match status" value="2"/>
</dbReference>
<dbReference type="CDD" id="cd15489">
    <property type="entry name" value="PHD_SF"/>
    <property type="match status" value="1"/>
</dbReference>
<evidence type="ECO:0000313" key="8">
    <source>
        <dbReference type="EMBL" id="CAK75976.1"/>
    </source>
</evidence>
<dbReference type="GeneID" id="5029158"/>